<feature type="signal peptide" evidence="1">
    <location>
        <begin position="1"/>
        <end position="32"/>
    </location>
</feature>
<comment type="caution">
    <text evidence="2">The sequence shown here is derived from an EMBL/GenBank/DDBJ whole genome shotgun (WGS) entry which is preliminary data.</text>
</comment>
<organism evidence="2 3">
    <name type="scientific">Phrynosoma platyrhinos</name>
    <name type="common">Desert horned lizard</name>
    <dbReference type="NCBI Taxonomy" id="52577"/>
    <lineage>
        <taxon>Eukaryota</taxon>
        <taxon>Metazoa</taxon>
        <taxon>Chordata</taxon>
        <taxon>Craniata</taxon>
        <taxon>Vertebrata</taxon>
        <taxon>Euteleostomi</taxon>
        <taxon>Lepidosauria</taxon>
        <taxon>Squamata</taxon>
        <taxon>Bifurcata</taxon>
        <taxon>Unidentata</taxon>
        <taxon>Episquamata</taxon>
        <taxon>Toxicofera</taxon>
        <taxon>Iguania</taxon>
        <taxon>Phrynosomatidae</taxon>
        <taxon>Phrynosomatinae</taxon>
        <taxon>Phrynosoma</taxon>
    </lineage>
</organism>
<dbReference type="Proteomes" id="UP000826234">
    <property type="component" value="Unassembled WGS sequence"/>
</dbReference>
<feature type="chain" id="PRO_5046064403" evidence="1">
    <location>
        <begin position="33"/>
        <end position="78"/>
    </location>
</feature>
<sequence>MGGKSIFGRVVLSGWKHSVKLFFLSLLQVVMNLLPPFHIGPESSEMSKNDDNQQLTIDSAIKNMNKMSSELNKLIGNQ</sequence>
<evidence type="ECO:0000313" key="3">
    <source>
        <dbReference type="Proteomes" id="UP000826234"/>
    </source>
</evidence>
<dbReference type="EMBL" id="JAIPUX010000439">
    <property type="protein sequence ID" value="KAH0629685.1"/>
    <property type="molecule type" value="Genomic_DNA"/>
</dbReference>
<protein>
    <submittedName>
        <fullName evidence="2">Uncharacterized protein</fullName>
    </submittedName>
</protein>
<name>A0ABQ7TIS9_PHRPL</name>
<proteinExistence type="predicted"/>
<gene>
    <name evidence="2" type="ORF">JD844_011945</name>
</gene>
<keyword evidence="1" id="KW-0732">Signal</keyword>
<evidence type="ECO:0000313" key="2">
    <source>
        <dbReference type="EMBL" id="KAH0629685.1"/>
    </source>
</evidence>
<evidence type="ECO:0000256" key="1">
    <source>
        <dbReference type="SAM" id="SignalP"/>
    </source>
</evidence>
<accession>A0ABQ7TIS9</accession>
<reference evidence="2 3" key="1">
    <citation type="journal article" date="2022" name="Gigascience">
        <title>A chromosome-level genome assembly and annotation of the desert horned lizard, Phrynosoma platyrhinos, provides insight into chromosomal rearrangements among reptiles.</title>
        <authorList>
            <person name="Koochekian N."/>
            <person name="Ascanio A."/>
            <person name="Farleigh K."/>
            <person name="Card D.C."/>
            <person name="Schield D.R."/>
            <person name="Castoe T.A."/>
            <person name="Jezkova T."/>
        </authorList>
    </citation>
    <scope>NUCLEOTIDE SEQUENCE [LARGE SCALE GENOMIC DNA]</scope>
    <source>
        <strain evidence="2">NK-2021</strain>
    </source>
</reference>
<keyword evidence="3" id="KW-1185">Reference proteome</keyword>